<evidence type="ECO:0000256" key="1">
    <source>
        <dbReference type="ARBA" id="ARBA00004141"/>
    </source>
</evidence>
<dbReference type="PANTHER" id="PTHR22776">
    <property type="entry name" value="MARVEL-CONTAINING POTENTIAL LIPID RAFT-ASSOCIATED PROTEIN"/>
    <property type="match status" value="1"/>
</dbReference>
<gene>
    <name evidence="9 10" type="primary">LOC116304007</name>
</gene>
<evidence type="ECO:0000256" key="6">
    <source>
        <dbReference type="SAM" id="Phobius"/>
    </source>
</evidence>
<dbReference type="OrthoDB" id="6258237at2759"/>
<dbReference type="Proteomes" id="UP000515163">
    <property type="component" value="Unplaced"/>
</dbReference>
<evidence type="ECO:0000256" key="5">
    <source>
        <dbReference type="PROSITE-ProRule" id="PRU00581"/>
    </source>
</evidence>
<accession>A0A6P8IRK8</accession>
<feature type="transmembrane region" description="Helical" evidence="6">
    <location>
        <begin position="63"/>
        <end position="84"/>
    </location>
</feature>
<keyword evidence="4 5" id="KW-0472">Membrane</keyword>
<dbReference type="RefSeq" id="XP_031569511.1">
    <property type="nucleotide sequence ID" value="XM_031713651.1"/>
</dbReference>
<evidence type="ECO:0000256" key="2">
    <source>
        <dbReference type="ARBA" id="ARBA00022692"/>
    </source>
</evidence>
<keyword evidence="3 6" id="KW-1133">Transmembrane helix</keyword>
<evidence type="ECO:0000313" key="8">
    <source>
        <dbReference type="Proteomes" id="UP000515163"/>
    </source>
</evidence>
<comment type="subcellular location">
    <subcellularLocation>
        <location evidence="1">Membrane</location>
        <topology evidence="1">Multi-pass membrane protein</topology>
    </subcellularLocation>
</comment>
<organism evidence="8 10">
    <name type="scientific">Actinia tenebrosa</name>
    <name type="common">Australian red waratah sea anemone</name>
    <dbReference type="NCBI Taxonomy" id="6105"/>
    <lineage>
        <taxon>Eukaryota</taxon>
        <taxon>Metazoa</taxon>
        <taxon>Cnidaria</taxon>
        <taxon>Anthozoa</taxon>
        <taxon>Hexacorallia</taxon>
        <taxon>Actiniaria</taxon>
        <taxon>Actiniidae</taxon>
        <taxon>Actinia</taxon>
    </lineage>
</organism>
<evidence type="ECO:0000313" key="10">
    <source>
        <dbReference type="RefSeq" id="XP_031569512.1"/>
    </source>
</evidence>
<evidence type="ECO:0000256" key="4">
    <source>
        <dbReference type="ARBA" id="ARBA00023136"/>
    </source>
</evidence>
<dbReference type="AlphaFoldDB" id="A0A6P8IRK8"/>
<feature type="transmembrane region" description="Helical" evidence="6">
    <location>
        <begin position="151"/>
        <end position="171"/>
    </location>
</feature>
<dbReference type="PANTHER" id="PTHR22776:SF49">
    <property type="entry name" value="MARVEL DOMAIN-CONTAINING PROTEIN"/>
    <property type="match status" value="1"/>
</dbReference>
<name>A0A6P8IRK8_ACTTE</name>
<dbReference type="InterPro" id="IPR008253">
    <property type="entry name" value="Marvel"/>
</dbReference>
<sequence length="187" mass="20739">MDDNAHRPPGAVRGNECLNTSYVVSLPGIIKIGEFILLLVAFASLTGFTSSHSDRLYGGRYDFFYFATITSWLIVLVIFLLFASNLNHRLDFNWNIVLMVYSVVTAVLLLLTSALVLDAVLFYRSHREHLKSTQDYVGFCTVEKCANIEAAGAFGILATVLFIADAVFFFIQNRSSRAAPPPGAEQF</sequence>
<dbReference type="GeneID" id="116304007"/>
<dbReference type="GO" id="GO:0016020">
    <property type="term" value="C:membrane"/>
    <property type="evidence" value="ECO:0007669"/>
    <property type="project" value="UniProtKB-SubCell"/>
</dbReference>
<keyword evidence="2 5" id="KW-0812">Transmembrane</keyword>
<reference evidence="9 10" key="1">
    <citation type="submission" date="2025-04" db="UniProtKB">
        <authorList>
            <consortium name="RefSeq"/>
        </authorList>
    </citation>
    <scope>IDENTIFICATION</scope>
    <source>
        <tissue evidence="9 10">Tentacle</tissue>
    </source>
</reference>
<dbReference type="RefSeq" id="XP_031569512.1">
    <property type="nucleotide sequence ID" value="XM_031713652.1"/>
</dbReference>
<evidence type="ECO:0000256" key="3">
    <source>
        <dbReference type="ARBA" id="ARBA00022989"/>
    </source>
</evidence>
<proteinExistence type="predicted"/>
<feature type="transmembrane region" description="Helical" evidence="6">
    <location>
        <begin position="28"/>
        <end position="51"/>
    </location>
</feature>
<keyword evidence="8" id="KW-1185">Reference proteome</keyword>
<feature type="transmembrane region" description="Helical" evidence="6">
    <location>
        <begin position="96"/>
        <end position="123"/>
    </location>
</feature>
<dbReference type="InterPro" id="IPR050578">
    <property type="entry name" value="MARVEL-CKLF_proteins"/>
</dbReference>
<evidence type="ECO:0000313" key="9">
    <source>
        <dbReference type="RefSeq" id="XP_031569511.1"/>
    </source>
</evidence>
<dbReference type="Pfam" id="PF01284">
    <property type="entry name" value="MARVEL"/>
    <property type="match status" value="1"/>
</dbReference>
<dbReference type="PROSITE" id="PS51225">
    <property type="entry name" value="MARVEL"/>
    <property type="match status" value="1"/>
</dbReference>
<protein>
    <submittedName>
        <fullName evidence="9 10">Uncharacterized protein LOC116304007</fullName>
    </submittedName>
</protein>
<dbReference type="KEGG" id="aten:116304007"/>
<evidence type="ECO:0000259" key="7">
    <source>
        <dbReference type="PROSITE" id="PS51225"/>
    </source>
</evidence>
<feature type="domain" description="MARVEL" evidence="7">
    <location>
        <begin position="22"/>
        <end position="174"/>
    </location>
</feature>